<feature type="compositionally biased region" description="Basic residues" evidence="3">
    <location>
        <begin position="967"/>
        <end position="986"/>
    </location>
</feature>
<dbReference type="PROSITE" id="PS00598">
    <property type="entry name" value="CHROMO_1"/>
    <property type="match status" value="1"/>
</dbReference>
<dbReference type="InterPro" id="IPR023780">
    <property type="entry name" value="Chromo_domain"/>
</dbReference>
<dbReference type="SMART" id="SM00298">
    <property type="entry name" value="CHROMO"/>
    <property type="match status" value="1"/>
</dbReference>
<feature type="compositionally biased region" description="Basic residues" evidence="3">
    <location>
        <begin position="295"/>
        <end position="306"/>
    </location>
</feature>
<evidence type="ECO:0000256" key="3">
    <source>
        <dbReference type="SAM" id="MobiDB-lite"/>
    </source>
</evidence>
<feature type="region of interest" description="Disordered" evidence="3">
    <location>
        <begin position="954"/>
        <end position="986"/>
    </location>
</feature>
<dbReference type="Gene3D" id="2.40.50.40">
    <property type="match status" value="1"/>
</dbReference>
<feature type="region of interest" description="Disordered" evidence="3">
    <location>
        <begin position="272"/>
        <end position="316"/>
    </location>
</feature>
<dbReference type="EMBL" id="VEPZ02000803">
    <property type="protein sequence ID" value="KAE8718705.1"/>
    <property type="molecule type" value="Genomic_DNA"/>
</dbReference>
<organism evidence="5 6">
    <name type="scientific">Hibiscus syriacus</name>
    <name type="common">Rose of Sharon</name>
    <dbReference type="NCBI Taxonomy" id="106335"/>
    <lineage>
        <taxon>Eukaryota</taxon>
        <taxon>Viridiplantae</taxon>
        <taxon>Streptophyta</taxon>
        <taxon>Embryophyta</taxon>
        <taxon>Tracheophyta</taxon>
        <taxon>Spermatophyta</taxon>
        <taxon>Magnoliopsida</taxon>
        <taxon>eudicotyledons</taxon>
        <taxon>Gunneridae</taxon>
        <taxon>Pentapetalae</taxon>
        <taxon>rosids</taxon>
        <taxon>malvids</taxon>
        <taxon>Malvales</taxon>
        <taxon>Malvaceae</taxon>
        <taxon>Malvoideae</taxon>
        <taxon>Hibiscus</taxon>
    </lineage>
</organism>
<feature type="compositionally biased region" description="Basic and acidic residues" evidence="3">
    <location>
        <begin position="33"/>
        <end position="44"/>
    </location>
</feature>
<dbReference type="InterPro" id="IPR008251">
    <property type="entry name" value="Chromo_shadow_dom"/>
</dbReference>
<dbReference type="InterPro" id="IPR000953">
    <property type="entry name" value="Chromo/chromo_shadow_dom"/>
</dbReference>
<name>A0A6A3BQM7_HIBSY</name>
<evidence type="ECO:0000256" key="2">
    <source>
        <dbReference type="ARBA" id="ARBA00023242"/>
    </source>
</evidence>
<feature type="domain" description="Chromo" evidence="4">
    <location>
        <begin position="85"/>
        <end position="144"/>
    </location>
</feature>
<protein>
    <submittedName>
        <fullName evidence="5">Chromodomain protein, putative isoform 3</fullName>
    </submittedName>
</protein>
<evidence type="ECO:0000256" key="1">
    <source>
        <dbReference type="ARBA" id="ARBA00004123"/>
    </source>
</evidence>
<evidence type="ECO:0000259" key="4">
    <source>
        <dbReference type="PROSITE" id="PS50013"/>
    </source>
</evidence>
<dbReference type="Proteomes" id="UP000436088">
    <property type="component" value="Unassembled WGS sequence"/>
</dbReference>
<feature type="compositionally biased region" description="Acidic residues" evidence="3">
    <location>
        <begin position="45"/>
        <end position="69"/>
    </location>
</feature>
<dbReference type="CDD" id="cd00024">
    <property type="entry name" value="CD_CSD"/>
    <property type="match status" value="1"/>
</dbReference>
<dbReference type="Pfam" id="PF10536">
    <property type="entry name" value="PMD"/>
    <property type="match status" value="1"/>
</dbReference>
<dbReference type="PROSITE" id="PS50013">
    <property type="entry name" value="CHROMO_2"/>
    <property type="match status" value="1"/>
</dbReference>
<evidence type="ECO:0000313" key="5">
    <source>
        <dbReference type="EMBL" id="KAE8718705.1"/>
    </source>
</evidence>
<dbReference type="PANTHER" id="PTHR47240:SF2">
    <property type="entry name" value="CHROMO DOMAIN-CONTAINING PROTEIN LHP1"/>
    <property type="match status" value="1"/>
</dbReference>
<feature type="compositionally biased region" description="Basic residues" evidence="3">
    <location>
        <begin position="140"/>
        <end position="160"/>
    </location>
</feature>
<keyword evidence="2" id="KW-0539">Nucleus</keyword>
<evidence type="ECO:0000313" key="6">
    <source>
        <dbReference type="Proteomes" id="UP000436088"/>
    </source>
</evidence>
<dbReference type="GO" id="GO:0005634">
    <property type="term" value="C:nucleus"/>
    <property type="evidence" value="ECO:0007669"/>
    <property type="project" value="UniProtKB-SubCell"/>
</dbReference>
<comment type="caution">
    <text evidence="5">The sequence shown here is derived from an EMBL/GenBank/DDBJ whole genome shotgun (WGS) entry which is preliminary data.</text>
</comment>
<dbReference type="SUPFAM" id="SSF54160">
    <property type="entry name" value="Chromo domain-like"/>
    <property type="match status" value="1"/>
</dbReference>
<sequence length="986" mass="111849">MKGRKRVSQSEEGGSGGDEKEKKSEGTGDEMVENERLGEKRVEGDGEEEDHGEEDDNEEEEDEEEEEEDGERKDEERTKLDDGFFEIEAIRRKRVRKGQLQYLIKWRGWPETANTWEPLENLQSCSDVIDAFEASLHSGKQGRKRKRKHGGLQTQSKKKQTSSSIATYNATGLEVSVIDKPPLVPIDDSGIADLSASSTVTVSVREGERNGNGNNVKRSKRVKENSSAMGSKKVDGKKDDYDTKLSDLKGAASSKGANADKLAVRFQEVKASEGDGPVNGLPRVGESVPSDRRTGAKRRKPSSVKRFKQDSASSGPNLTQNAIHIGYAITDADMEMVNLGLTADSLSHRPPIDSSVNVPVVIKIIKPVEFSASISDNNQDVSVTFLALRSDRKEVMVDNQYLKANNPLMLINFYEQHLKQHTELGVVPWWRKLSSLLKLLSIFACNGRVFPPQVSCTFWFRDVCYSNLGVIIGFDYVSDTGMVTFFEDFPPYDYQYEDRRYGKQVGAALSRKPGSDRGHYMRKASSFVYSPGRLSDQMFDDRFANKGSAPRVSDFSVSSGGDPFASGTGSPIFREDVGFASPTFPSQRDVSSEDTHQQTINAVKSIVGRRSPCLPGDLLRRHGFPASCTEIMDFCMCHERPQFPNTPQHRSPCTPSDLQGRHARPATDVVIPAALLCLFLGKAPVPPECRGWRVRLSWLKNDFQLQPNSTGLVHNNIKEFRLKIDIKAKKKFNWRPYMNEEILALILHDILDGFQYWCAVTPFINFAFVEIQFWDRVLRQFHFHQSIPQSPWDHDLLQNLDGRRQVNWVETHDDLHRFDGRRKENVNWVEKHATYFNAWNNRALFMPTLDDIQDDDFNFETSAYLDYFWDNGKSFLTTMSSSQQPEEEMTDVDNSAPLPFGDAGSLHHAVDDSTIPAYIPEFVQPEAPIYSPMFSSTYDFEHMAVQMPPMNEEDGYHTLEQPQWPQRIRRPPRHYHSTTPRHRQQL</sequence>
<keyword evidence="6" id="KW-1185">Reference proteome</keyword>
<accession>A0A6A3BQM7</accession>
<dbReference type="SMART" id="SM00300">
    <property type="entry name" value="ChSh"/>
    <property type="match status" value="1"/>
</dbReference>
<dbReference type="InterPro" id="IPR044251">
    <property type="entry name" value="LHP1-like"/>
</dbReference>
<feature type="compositionally biased region" description="Basic and acidic residues" evidence="3">
    <location>
        <begin position="17"/>
        <end position="26"/>
    </location>
</feature>
<proteinExistence type="predicted"/>
<dbReference type="InterPro" id="IPR023779">
    <property type="entry name" value="Chromodomain_CS"/>
</dbReference>
<dbReference type="Pfam" id="PF00385">
    <property type="entry name" value="Chromo"/>
    <property type="match status" value="1"/>
</dbReference>
<dbReference type="AlphaFoldDB" id="A0A6A3BQM7"/>
<feature type="compositionally biased region" description="Basic and acidic residues" evidence="3">
    <location>
        <begin position="70"/>
        <end position="79"/>
    </location>
</feature>
<feature type="region of interest" description="Disordered" evidence="3">
    <location>
        <begin position="136"/>
        <end position="164"/>
    </location>
</feature>
<gene>
    <name evidence="5" type="ORF">F3Y22_tig00109996pilonHSYRG00009</name>
</gene>
<feature type="region of interest" description="Disordered" evidence="3">
    <location>
        <begin position="199"/>
        <end position="243"/>
    </location>
</feature>
<reference evidence="5" key="1">
    <citation type="submission" date="2019-09" db="EMBL/GenBank/DDBJ databases">
        <title>Draft genome information of white flower Hibiscus syriacus.</title>
        <authorList>
            <person name="Kim Y.-M."/>
        </authorList>
    </citation>
    <scope>NUCLEOTIDE SEQUENCE [LARGE SCALE GENOMIC DNA]</scope>
    <source>
        <strain evidence="5">YM2019G1</strain>
    </source>
</reference>
<dbReference type="PANTHER" id="PTHR47240">
    <property type="entry name" value="CHROMO DOMAIN-CONTAINING PROTEIN LHP1"/>
    <property type="match status" value="1"/>
</dbReference>
<dbReference type="InterPro" id="IPR019557">
    <property type="entry name" value="AminoTfrase-like_pln_mobile"/>
</dbReference>
<dbReference type="InterPro" id="IPR016197">
    <property type="entry name" value="Chromo-like_dom_sf"/>
</dbReference>
<dbReference type="GO" id="GO:0031507">
    <property type="term" value="P:heterochromatin formation"/>
    <property type="evidence" value="ECO:0007669"/>
    <property type="project" value="InterPro"/>
</dbReference>
<feature type="compositionally biased region" description="Basic and acidic residues" evidence="3">
    <location>
        <begin position="232"/>
        <end position="243"/>
    </location>
</feature>
<dbReference type="GO" id="GO:0000792">
    <property type="term" value="C:heterochromatin"/>
    <property type="evidence" value="ECO:0007669"/>
    <property type="project" value="UniProtKB-ARBA"/>
</dbReference>
<feature type="region of interest" description="Disordered" evidence="3">
    <location>
        <begin position="1"/>
        <end position="79"/>
    </location>
</feature>
<comment type="subcellular location">
    <subcellularLocation>
        <location evidence="1">Nucleus</location>
    </subcellularLocation>
</comment>